<dbReference type="GO" id="GO:0003735">
    <property type="term" value="F:structural constituent of ribosome"/>
    <property type="evidence" value="ECO:0007669"/>
    <property type="project" value="InterPro"/>
</dbReference>
<proteinExistence type="inferred from homology"/>
<evidence type="ECO:0000259" key="10">
    <source>
        <dbReference type="Pfam" id="PF00327"/>
    </source>
</evidence>
<dbReference type="InterPro" id="IPR005996">
    <property type="entry name" value="Ribosomal_uL30_bac-type"/>
</dbReference>
<dbReference type="PANTHER" id="PTHR15892:SF2">
    <property type="entry name" value="LARGE RIBOSOMAL SUBUNIT PROTEIN UL30M"/>
    <property type="match status" value="1"/>
</dbReference>
<dbReference type="FunFam" id="3.30.1390.20:FF:000005">
    <property type="entry name" value="39S ribosomal protein L30, mitochondrial"/>
    <property type="match status" value="1"/>
</dbReference>
<dbReference type="CDD" id="cd01658">
    <property type="entry name" value="Ribosomal_L30"/>
    <property type="match status" value="1"/>
</dbReference>
<sequence length="223" mass="25681">MALRPCTVPRPREKPVVDRMLFPSSRAPRFVEPDSWSPRAGPPRRDSLVRKGIQPQKKTVTTLMAGILRSIVQRPPGRLQTMTKGMESLIYMDWIRHKFTKSRIPDKVFQPSPADHEKYGGDPQHPHKLHIVTRIKSTKRRPYWEKDTIKMLGLEKAHTPQVHKNIPSVNAKLKVVKHLIRIKPLKLPQGLPTEEDMSNMCLKSTGELVRWHLNPIDQEAVKS</sequence>
<keyword evidence="5" id="KW-0496">Mitochondrion</keyword>
<feature type="domain" description="Large ribosomal subunit protein uL30-like ferredoxin-like fold" evidence="10">
    <location>
        <begin position="131"/>
        <end position="180"/>
    </location>
</feature>
<name>A0A2Y9KKU3_ENHLU</name>
<keyword evidence="4 12" id="KW-0689">Ribosomal protein</keyword>
<comment type="similarity">
    <text evidence="2">Belongs to the universal ribosomal protein uL30 family.</text>
</comment>
<evidence type="ECO:0000256" key="6">
    <source>
        <dbReference type="ARBA" id="ARBA00023274"/>
    </source>
</evidence>
<dbReference type="GO" id="GO:0005743">
    <property type="term" value="C:mitochondrial inner membrane"/>
    <property type="evidence" value="ECO:0007669"/>
    <property type="project" value="UniProtKB-ARBA"/>
</dbReference>
<comment type="subcellular location">
    <subcellularLocation>
        <location evidence="1">Mitochondrion</location>
    </subcellularLocation>
</comment>
<dbReference type="RefSeq" id="XP_022372044.1">
    <property type="nucleotide sequence ID" value="XM_022516336.1"/>
</dbReference>
<dbReference type="Pfam" id="PF00327">
    <property type="entry name" value="Ribosomal_L30"/>
    <property type="match status" value="1"/>
</dbReference>
<dbReference type="Proteomes" id="UP000248482">
    <property type="component" value="Unplaced"/>
</dbReference>
<keyword evidence="6" id="KW-0687">Ribonucleoprotein</keyword>
<dbReference type="InterPro" id="IPR036919">
    <property type="entry name" value="Ribo_uL30_ferredoxin-like_sf"/>
</dbReference>
<dbReference type="OrthoDB" id="9973389at2759"/>
<dbReference type="Gene3D" id="3.30.1390.20">
    <property type="entry name" value="Ribosomal protein L30, ferredoxin-like fold domain"/>
    <property type="match status" value="1"/>
</dbReference>
<protein>
    <recommendedName>
        <fullName evidence="7">Large ribosomal subunit protein uL30m</fullName>
    </recommendedName>
    <alternativeName>
        <fullName evidence="8">39S ribosomal protein L30, mitochondrial</fullName>
    </alternativeName>
</protein>
<evidence type="ECO:0000256" key="7">
    <source>
        <dbReference type="ARBA" id="ARBA00035281"/>
    </source>
</evidence>
<keyword evidence="11" id="KW-1185">Reference proteome</keyword>
<dbReference type="SUPFAM" id="SSF55129">
    <property type="entry name" value="Ribosomal protein L30p/L7e"/>
    <property type="match status" value="1"/>
</dbReference>
<evidence type="ECO:0000313" key="12">
    <source>
        <dbReference type="RefSeq" id="XP_022372044.1"/>
    </source>
</evidence>
<dbReference type="KEGG" id="elk:111155883"/>
<evidence type="ECO:0000256" key="3">
    <source>
        <dbReference type="ARBA" id="ARBA00022946"/>
    </source>
</evidence>
<dbReference type="AlphaFoldDB" id="A0A2Y9KKU3"/>
<dbReference type="InterPro" id="IPR016082">
    <property type="entry name" value="Ribosomal_uL30_ferredoxin-like"/>
</dbReference>
<evidence type="ECO:0000256" key="4">
    <source>
        <dbReference type="ARBA" id="ARBA00022980"/>
    </source>
</evidence>
<keyword evidence="3" id="KW-0809">Transit peptide</keyword>
<evidence type="ECO:0000256" key="1">
    <source>
        <dbReference type="ARBA" id="ARBA00004173"/>
    </source>
</evidence>
<dbReference type="GeneID" id="111155883"/>
<dbReference type="GO" id="GO:0006412">
    <property type="term" value="P:translation"/>
    <property type="evidence" value="ECO:0007669"/>
    <property type="project" value="InterPro"/>
</dbReference>
<dbReference type="PANTHER" id="PTHR15892">
    <property type="entry name" value="MITOCHONDRIAL RIBOSOMAL PROTEIN L30"/>
    <property type="match status" value="1"/>
</dbReference>
<dbReference type="STRING" id="391180.A0A2Y9KKU3"/>
<evidence type="ECO:0000256" key="5">
    <source>
        <dbReference type="ARBA" id="ARBA00023128"/>
    </source>
</evidence>
<reference evidence="12" key="1">
    <citation type="submission" date="2025-08" db="UniProtKB">
        <authorList>
            <consortium name="RefSeq"/>
        </authorList>
    </citation>
    <scope>IDENTIFICATION</scope>
    <source>
        <tissue evidence="12">Blood</tissue>
    </source>
</reference>
<evidence type="ECO:0000313" key="11">
    <source>
        <dbReference type="Proteomes" id="UP000248482"/>
    </source>
</evidence>
<gene>
    <name evidence="12" type="primary">LOC111155883</name>
</gene>
<evidence type="ECO:0000256" key="2">
    <source>
        <dbReference type="ARBA" id="ARBA00007594"/>
    </source>
</evidence>
<organism evidence="11 12">
    <name type="scientific">Enhydra lutris kenyoni</name>
    <name type="common">northern sea otter</name>
    <dbReference type="NCBI Taxonomy" id="391180"/>
    <lineage>
        <taxon>Eukaryota</taxon>
        <taxon>Metazoa</taxon>
        <taxon>Chordata</taxon>
        <taxon>Craniata</taxon>
        <taxon>Vertebrata</taxon>
        <taxon>Euteleostomi</taxon>
        <taxon>Mammalia</taxon>
        <taxon>Eutheria</taxon>
        <taxon>Laurasiatheria</taxon>
        <taxon>Carnivora</taxon>
        <taxon>Caniformia</taxon>
        <taxon>Musteloidea</taxon>
        <taxon>Mustelidae</taxon>
        <taxon>Lutrinae</taxon>
        <taxon>Enhydra</taxon>
    </lineage>
</organism>
<dbReference type="CTD" id="51263"/>
<accession>A0A2Y9KKU3</accession>
<dbReference type="GO" id="GO:0015934">
    <property type="term" value="C:large ribosomal subunit"/>
    <property type="evidence" value="ECO:0007669"/>
    <property type="project" value="InterPro"/>
</dbReference>
<feature type="region of interest" description="Disordered" evidence="9">
    <location>
        <begin position="28"/>
        <end position="47"/>
    </location>
</feature>
<evidence type="ECO:0000256" key="9">
    <source>
        <dbReference type="SAM" id="MobiDB-lite"/>
    </source>
</evidence>
<evidence type="ECO:0000256" key="8">
    <source>
        <dbReference type="ARBA" id="ARBA00035356"/>
    </source>
</evidence>